<dbReference type="PANTHER" id="PTHR45639:SF28">
    <property type="entry name" value="HEAT SHOCK PROTEIN-LIKE PROTEIN"/>
    <property type="match status" value="1"/>
</dbReference>
<dbReference type="OrthoDB" id="433738at2759"/>
<evidence type="ECO:0000313" key="4">
    <source>
        <dbReference type="EMBL" id="PFH32779.1"/>
    </source>
</evidence>
<accession>A0A2A9M4A8</accession>
<dbReference type="Pfam" id="PF00012">
    <property type="entry name" value="HSP70"/>
    <property type="match status" value="1"/>
</dbReference>
<feature type="region of interest" description="Disordered" evidence="3">
    <location>
        <begin position="753"/>
        <end position="773"/>
    </location>
</feature>
<sequence>MAVLPKGGDVLLGLELGAQMSSVATGTREDAEKSVNHGGLSRAVRVHFMPSSMSYAGRVRLFGEEAEARVNANSSDTIMRLPMWIPIHSTHQVKTLESRLPFCPAVEVGLHSHGELFFHMDFDNQKLKIPLPVVVGGFVGRLLEVGLHLGSSCAKEHQDLSGYDLVRHMAQHPRLPHAGVLVVPSSLSPKDLQILTAAEGVAKMPLPMLSRISALVNWWCCEKLPSEYEALLRLQSSPGLSLTQAGVVHVALLDFGFSETSMAVIELRKADGEGDPAVVHQPQKQISVKLLATATAGDFGFVDVVNVLSNKLRHYIKKKYHEDIRDNSAHCWRMSLACTKAIRTLCDVEHASIDLVNFVVEHADVRFELSREHFTQLCAPLQAQLKSLLGDTLVKAGLAGTNVAVVEVFNSLARTSWMRSTIAKAMHCEDQNAQLERIRWVVDGGAGAALGAAYWAANKKYVENLVDENPPYSNDKLLTMTAMDASIKEIEARELERRFVLAALESYVFQMHQAVATTKIHLVQNAAHTEKLINEAHASAASLQDVPLEKVRKEYNAFRSYFMNSEPKLFEAIESERTARMGRNRSDPRKLMDIVVAQLDHDSRAELPNDILVKRAKHDTKEAARLLAGGQTNLSVYLAGRSLDYLSNFNIRSASDIDRTAVTEIQLQNYIQLSKAQTAEAAEDRAVDYRLGLLKEALDNCNKALAIDSRSVDALFHRATIHMIMNEFTKAKADVEAGLAVVPGSKAGNAVSFPHAPTEACPRRTHGMTRGTL</sequence>
<dbReference type="AlphaFoldDB" id="A0A2A9M4A8"/>
<dbReference type="GO" id="GO:0005524">
    <property type="term" value="F:ATP binding"/>
    <property type="evidence" value="ECO:0007669"/>
    <property type="project" value="UniProtKB-KW"/>
</dbReference>
<protein>
    <submittedName>
        <fullName evidence="4">DnAK-TPR</fullName>
    </submittedName>
</protein>
<proteinExistence type="predicted"/>
<gene>
    <name evidence="4" type="ORF">BESB_013910</name>
</gene>
<keyword evidence="2" id="KW-0067">ATP-binding</keyword>
<keyword evidence="5" id="KW-1185">Reference proteome</keyword>
<organism evidence="4 5">
    <name type="scientific">Besnoitia besnoiti</name>
    <name type="common">Apicomplexan protozoan</name>
    <dbReference type="NCBI Taxonomy" id="94643"/>
    <lineage>
        <taxon>Eukaryota</taxon>
        <taxon>Sar</taxon>
        <taxon>Alveolata</taxon>
        <taxon>Apicomplexa</taxon>
        <taxon>Conoidasida</taxon>
        <taxon>Coccidia</taxon>
        <taxon>Eucoccidiorida</taxon>
        <taxon>Eimeriorina</taxon>
        <taxon>Sarcocystidae</taxon>
        <taxon>Besnoitia</taxon>
    </lineage>
</organism>
<dbReference type="Proteomes" id="UP000224006">
    <property type="component" value="Chromosome IX"/>
</dbReference>
<dbReference type="Gene3D" id="1.25.40.10">
    <property type="entry name" value="Tetratricopeptide repeat domain"/>
    <property type="match status" value="1"/>
</dbReference>
<dbReference type="InterPro" id="IPR013126">
    <property type="entry name" value="Hsp_70_fam"/>
</dbReference>
<dbReference type="VEuPathDB" id="ToxoDB:BESB_013910"/>
<dbReference type="GO" id="GO:0005634">
    <property type="term" value="C:nucleus"/>
    <property type="evidence" value="ECO:0007669"/>
    <property type="project" value="TreeGrafter"/>
</dbReference>
<dbReference type="InterPro" id="IPR011990">
    <property type="entry name" value="TPR-like_helical_dom_sf"/>
</dbReference>
<dbReference type="SUPFAM" id="SSF48452">
    <property type="entry name" value="TPR-like"/>
    <property type="match status" value="1"/>
</dbReference>
<dbReference type="EMBL" id="NWUJ01000010">
    <property type="protein sequence ID" value="PFH32779.1"/>
    <property type="molecule type" value="Genomic_DNA"/>
</dbReference>
<dbReference type="Gene3D" id="3.90.640.10">
    <property type="entry name" value="Actin, Chain A, domain 4"/>
    <property type="match status" value="1"/>
</dbReference>
<reference evidence="4 5" key="1">
    <citation type="submission" date="2017-09" db="EMBL/GenBank/DDBJ databases">
        <title>Genome sequencing of Besnoitia besnoiti strain Bb-Ger1.</title>
        <authorList>
            <person name="Schares G."/>
            <person name="Venepally P."/>
            <person name="Lorenzi H.A."/>
        </authorList>
    </citation>
    <scope>NUCLEOTIDE SEQUENCE [LARGE SCALE GENOMIC DNA]</scope>
    <source>
        <strain evidence="4 5">Bb-Ger1</strain>
    </source>
</reference>
<dbReference type="PANTHER" id="PTHR45639">
    <property type="entry name" value="HSC70CB, ISOFORM G-RELATED"/>
    <property type="match status" value="1"/>
</dbReference>
<comment type="caution">
    <text evidence="4">The sequence shown here is derived from an EMBL/GenBank/DDBJ whole genome shotgun (WGS) entry which is preliminary data.</text>
</comment>
<dbReference type="InterPro" id="IPR043129">
    <property type="entry name" value="ATPase_NBD"/>
</dbReference>
<evidence type="ECO:0000313" key="5">
    <source>
        <dbReference type="Proteomes" id="UP000224006"/>
    </source>
</evidence>
<dbReference type="STRING" id="94643.A0A2A9M4A8"/>
<dbReference type="SUPFAM" id="SSF53067">
    <property type="entry name" value="Actin-like ATPase domain"/>
    <property type="match status" value="1"/>
</dbReference>
<evidence type="ECO:0000256" key="3">
    <source>
        <dbReference type="SAM" id="MobiDB-lite"/>
    </source>
</evidence>
<dbReference type="RefSeq" id="XP_029216788.1">
    <property type="nucleotide sequence ID" value="XM_029360121.1"/>
</dbReference>
<dbReference type="GO" id="GO:0140662">
    <property type="term" value="F:ATP-dependent protein folding chaperone"/>
    <property type="evidence" value="ECO:0007669"/>
    <property type="project" value="InterPro"/>
</dbReference>
<dbReference type="GO" id="GO:0005829">
    <property type="term" value="C:cytosol"/>
    <property type="evidence" value="ECO:0007669"/>
    <property type="project" value="TreeGrafter"/>
</dbReference>
<name>A0A2A9M4A8_BESBE</name>
<dbReference type="KEGG" id="bbes:BESB_013910"/>
<evidence type="ECO:0000256" key="1">
    <source>
        <dbReference type="ARBA" id="ARBA00022741"/>
    </source>
</evidence>
<dbReference type="GeneID" id="40306453"/>
<keyword evidence="1" id="KW-0547">Nucleotide-binding</keyword>
<dbReference type="Gene3D" id="3.30.420.40">
    <property type="match status" value="2"/>
</dbReference>
<evidence type="ECO:0000256" key="2">
    <source>
        <dbReference type="ARBA" id="ARBA00022840"/>
    </source>
</evidence>